<sequence length="290" mass="31767">MQVKHCPKIKRFRELVALVGKLVAFPSVLVAITIQLVAVPANLVSLSQLFQINHRFSLHKAILLRQQELVALADELVAFPCILVAVTAQLVALPANLVSLSHLFQINQCIPLHKVILQRQQEAIVELVALAVELVAFPCILVAVTAQLVAHPANLVSLSQLFQINHLIPLHKAILQRQQEACIELVALADEQVAIPCVLVAVAAQLVAHPANLVSLSQLFQINHRIPLLKVIFLLQQELVALAVELVALPDILVAVTAQLVAQPSNLVSLSQLFQINHHIPLHKAILQRQ</sequence>
<dbReference type="EMBL" id="VDGG01000004">
    <property type="protein sequence ID" value="TQR18119.1"/>
    <property type="molecule type" value="Genomic_DNA"/>
</dbReference>
<name>A0A544TKY6_9BACI</name>
<keyword evidence="1" id="KW-1133">Transmembrane helix</keyword>
<proteinExistence type="predicted"/>
<reference evidence="2 3" key="1">
    <citation type="submission" date="2019-05" db="EMBL/GenBank/DDBJ databases">
        <title>Psychrobacillus vulpis sp. nov., a new species isolated from feces of a red fox that inhabits in The Tablas de Daimiel Natural Park, Albacete, Spain.</title>
        <authorList>
            <person name="Rodriguez M."/>
            <person name="Reina J.C."/>
            <person name="Bejar V."/>
            <person name="Llamas I."/>
        </authorList>
    </citation>
    <scope>NUCLEOTIDE SEQUENCE [LARGE SCALE GENOMIC DNA]</scope>
    <source>
        <strain evidence="2 3">NHI-2</strain>
    </source>
</reference>
<comment type="caution">
    <text evidence="2">The sequence shown here is derived from an EMBL/GenBank/DDBJ whole genome shotgun (WGS) entry which is preliminary data.</text>
</comment>
<keyword evidence="1" id="KW-0812">Transmembrane</keyword>
<keyword evidence="3" id="KW-1185">Reference proteome</keyword>
<dbReference type="AlphaFoldDB" id="A0A544TKY6"/>
<accession>A0A544TKY6</accession>
<dbReference type="RefSeq" id="WP_142605354.1">
    <property type="nucleotide sequence ID" value="NZ_VDGG01000004.1"/>
</dbReference>
<evidence type="ECO:0000313" key="3">
    <source>
        <dbReference type="Proteomes" id="UP000318937"/>
    </source>
</evidence>
<gene>
    <name evidence="2" type="ORF">FG383_02930</name>
</gene>
<organism evidence="2 3">
    <name type="scientific">Psychrobacillus soli</name>
    <dbReference type="NCBI Taxonomy" id="1543965"/>
    <lineage>
        <taxon>Bacteria</taxon>
        <taxon>Bacillati</taxon>
        <taxon>Bacillota</taxon>
        <taxon>Bacilli</taxon>
        <taxon>Bacillales</taxon>
        <taxon>Bacillaceae</taxon>
        <taxon>Psychrobacillus</taxon>
    </lineage>
</organism>
<evidence type="ECO:0000313" key="2">
    <source>
        <dbReference type="EMBL" id="TQR18119.1"/>
    </source>
</evidence>
<feature type="transmembrane region" description="Helical" evidence="1">
    <location>
        <begin position="124"/>
        <end position="150"/>
    </location>
</feature>
<feature type="transmembrane region" description="Helical" evidence="1">
    <location>
        <begin position="77"/>
        <end position="104"/>
    </location>
</feature>
<evidence type="ECO:0000256" key="1">
    <source>
        <dbReference type="SAM" id="Phobius"/>
    </source>
</evidence>
<keyword evidence="1" id="KW-0472">Membrane</keyword>
<feature type="transmembrane region" description="Helical" evidence="1">
    <location>
        <begin position="12"/>
        <end position="38"/>
    </location>
</feature>
<dbReference type="Proteomes" id="UP000318937">
    <property type="component" value="Unassembled WGS sequence"/>
</dbReference>
<protein>
    <submittedName>
        <fullName evidence="2">Uncharacterized protein</fullName>
    </submittedName>
</protein>